<feature type="compositionally biased region" description="Polar residues" evidence="2">
    <location>
        <begin position="43"/>
        <end position="62"/>
    </location>
</feature>
<dbReference type="InterPro" id="IPR036163">
    <property type="entry name" value="HMA_dom_sf"/>
</dbReference>
<proteinExistence type="predicted"/>
<accession>A0ABP0W7L9</accession>
<keyword evidence="1" id="KW-0479">Metal-binding</keyword>
<evidence type="ECO:0000313" key="3">
    <source>
        <dbReference type="EMBL" id="CAK9261926.1"/>
    </source>
</evidence>
<gene>
    <name evidence="3" type="ORF">CSSPJE1EN1_LOCUS7404</name>
</gene>
<name>A0ABP0W7L9_9BRYO</name>
<dbReference type="Proteomes" id="UP001497444">
    <property type="component" value="Chromosome 14"/>
</dbReference>
<evidence type="ECO:0000256" key="2">
    <source>
        <dbReference type="SAM" id="MobiDB-lite"/>
    </source>
</evidence>
<feature type="compositionally biased region" description="Acidic residues" evidence="2">
    <location>
        <begin position="107"/>
        <end position="117"/>
    </location>
</feature>
<organism evidence="3 4">
    <name type="scientific">Sphagnum jensenii</name>
    <dbReference type="NCBI Taxonomy" id="128206"/>
    <lineage>
        <taxon>Eukaryota</taxon>
        <taxon>Viridiplantae</taxon>
        <taxon>Streptophyta</taxon>
        <taxon>Embryophyta</taxon>
        <taxon>Bryophyta</taxon>
        <taxon>Sphagnophytina</taxon>
        <taxon>Sphagnopsida</taxon>
        <taxon>Sphagnales</taxon>
        <taxon>Sphagnaceae</taxon>
        <taxon>Sphagnum</taxon>
    </lineage>
</organism>
<dbReference type="SUPFAM" id="SSF55008">
    <property type="entry name" value="HMA, heavy metal-associated domain"/>
    <property type="match status" value="1"/>
</dbReference>
<dbReference type="PANTHER" id="PTHR22814">
    <property type="entry name" value="COPPER TRANSPORT PROTEIN ATOX1-RELATED"/>
    <property type="match status" value="1"/>
</dbReference>
<keyword evidence="4" id="KW-1185">Reference proteome</keyword>
<dbReference type="Gene3D" id="3.30.70.100">
    <property type="match status" value="1"/>
</dbReference>
<evidence type="ECO:0000256" key="1">
    <source>
        <dbReference type="ARBA" id="ARBA00022723"/>
    </source>
</evidence>
<evidence type="ECO:0000313" key="4">
    <source>
        <dbReference type="Proteomes" id="UP001497444"/>
    </source>
</evidence>
<feature type="region of interest" description="Disordered" evidence="2">
    <location>
        <begin position="278"/>
        <end position="301"/>
    </location>
</feature>
<feature type="region of interest" description="Disordered" evidence="2">
    <location>
        <begin position="41"/>
        <end position="62"/>
    </location>
</feature>
<dbReference type="EMBL" id="OZ020109">
    <property type="protein sequence ID" value="CAK9261926.1"/>
    <property type="molecule type" value="Genomic_DNA"/>
</dbReference>
<sequence length="341" mass="37908">MDSNVSSRYPHEINEAPRDGMEVIQTLEVEQPPVEQDIPLTIDASTPKSCSSSPIPAPTTVNQEPQNIAQLLMKKLSGLCVPEVKQPPSDIFVPSLADEMSGCSQCEESEDSDDDLDICSSTTSSDDTNQLEGNSEPGFQPPMLPDLHLHVPLETDDDIARVRRALTIKGVLEISCDLQRQMVTVSGNVSPRRLLKKVKKVKPNSRILSTTTSAGQLGTSTISNTMWNPPPLPALNNGYNNSHADFEYYQASYQEPMFVAPRPRPSYESYTFRNRPSSPYLRNYSPSDMSPPSSPPDEDYSWSSSNYYHTTGSRSYARTSSAANYYSLRQPGGIFHDYYYD</sequence>
<protein>
    <recommendedName>
        <fullName evidence="5">HMA domain-containing protein</fullName>
    </recommendedName>
</protein>
<evidence type="ECO:0008006" key="5">
    <source>
        <dbReference type="Google" id="ProtNLM"/>
    </source>
</evidence>
<feature type="region of interest" description="Disordered" evidence="2">
    <location>
        <begin position="103"/>
        <end position="140"/>
    </location>
</feature>
<reference evidence="3" key="1">
    <citation type="submission" date="2024-02" db="EMBL/GenBank/DDBJ databases">
        <authorList>
            <consortium name="ELIXIR-Norway"/>
            <consortium name="Elixir Norway"/>
        </authorList>
    </citation>
    <scope>NUCLEOTIDE SEQUENCE</scope>
</reference>
<feature type="compositionally biased region" description="Low complexity" evidence="2">
    <location>
        <begin position="118"/>
        <end position="128"/>
    </location>
</feature>
<dbReference type="PANTHER" id="PTHR22814:SF336">
    <property type="entry name" value="HEAVY METAL-ASSOCIATED ISOPRENYLATED PLANT PROTEIN 23"/>
    <property type="match status" value="1"/>
</dbReference>